<evidence type="ECO:0000313" key="3">
    <source>
        <dbReference type="Proteomes" id="UP000008917"/>
    </source>
</evidence>
<reference evidence="2 3" key="2">
    <citation type="journal article" date="2013" name="Genome Announc.">
        <title>Genome of the Root-Associated Plant Growth-Promoting Bacterium Variovorax paradoxus Strain EPS.</title>
        <authorList>
            <person name="Han J.I."/>
            <person name="Spain J.C."/>
            <person name="Leadbetter J.R."/>
            <person name="Ovchinnikova G."/>
            <person name="Goodwin L.A."/>
            <person name="Han C.S."/>
            <person name="Woyke T."/>
            <person name="Davenport K.W."/>
            <person name="Orwin P.M."/>
        </authorList>
    </citation>
    <scope>NUCLEOTIDE SEQUENCE [LARGE SCALE GENOMIC DNA]</scope>
    <source>
        <strain evidence="2 3">EPS</strain>
    </source>
</reference>
<evidence type="ECO:0000313" key="2">
    <source>
        <dbReference type="EMBL" id="ADU36943.1"/>
    </source>
</evidence>
<dbReference type="KEGG" id="vpe:Varpa_2745"/>
<dbReference type="AlphaFoldDB" id="E6V3R9"/>
<sequence length="165" mass="16923">MGIVEGGVLAYAALAASAVGTAVSVYSQEKQADREDDLAKQQQMQSQQDAQYTASEAELQAKTIRKAADKQRAEARAALAGSGVVVGEGTAEQIDQEIQAGGEEDALMAIYDGTNRARSIARGGDLAASRSRNAASASRTGALTSAFQGGATIARGWNTSGGRKG</sequence>
<organism evidence="2 3">
    <name type="scientific">Variovorax paradoxus (strain EPS)</name>
    <dbReference type="NCBI Taxonomy" id="595537"/>
    <lineage>
        <taxon>Bacteria</taxon>
        <taxon>Pseudomonadati</taxon>
        <taxon>Pseudomonadota</taxon>
        <taxon>Betaproteobacteria</taxon>
        <taxon>Burkholderiales</taxon>
        <taxon>Comamonadaceae</taxon>
        <taxon>Variovorax</taxon>
    </lineage>
</organism>
<protein>
    <recommendedName>
        <fullName evidence="4">Coil containing protein</fullName>
    </recommendedName>
</protein>
<feature type="compositionally biased region" description="Low complexity" evidence="1">
    <location>
        <begin position="41"/>
        <end position="51"/>
    </location>
</feature>
<dbReference type="EMBL" id="CP002417">
    <property type="protein sequence ID" value="ADU36943.1"/>
    <property type="molecule type" value="Genomic_DNA"/>
</dbReference>
<name>E6V3R9_VARPE</name>
<dbReference type="HOGENOM" id="CLU_1610065_0_0_4"/>
<dbReference type="Proteomes" id="UP000008917">
    <property type="component" value="Chromosome"/>
</dbReference>
<evidence type="ECO:0000256" key="1">
    <source>
        <dbReference type="SAM" id="MobiDB-lite"/>
    </source>
</evidence>
<feature type="region of interest" description="Disordered" evidence="1">
    <location>
        <begin position="30"/>
        <end position="54"/>
    </location>
</feature>
<evidence type="ECO:0008006" key="4">
    <source>
        <dbReference type="Google" id="ProtNLM"/>
    </source>
</evidence>
<reference evidence="3" key="1">
    <citation type="submission" date="2010-12" db="EMBL/GenBank/DDBJ databases">
        <title>Complete sequence of Variovorax paradoxus EPS.</title>
        <authorList>
            <consortium name="US DOE Joint Genome Institute"/>
            <person name="Lucas S."/>
            <person name="Copeland A."/>
            <person name="Lapidus A."/>
            <person name="Cheng J.-F."/>
            <person name="Goodwin L."/>
            <person name="Pitluck S."/>
            <person name="Teshima H."/>
            <person name="Detter J.C."/>
            <person name="Han C."/>
            <person name="Tapia R."/>
            <person name="Land M."/>
            <person name="Hauser L."/>
            <person name="Kyrpides N."/>
            <person name="Ivanova N."/>
            <person name="Ovchinnikova G."/>
            <person name="Orwin P."/>
            <person name="Han J.-I.G."/>
            <person name="Woyke T."/>
        </authorList>
    </citation>
    <scope>NUCLEOTIDE SEQUENCE [LARGE SCALE GENOMIC DNA]</scope>
    <source>
        <strain evidence="3">EPS</strain>
    </source>
</reference>
<proteinExistence type="predicted"/>
<dbReference type="STRING" id="595537.Varpa_2745"/>
<gene>
    <name evidence="2" type="ordered locus">Varpa_2745</name>
</gene>
<accession>E6V3R9</accession>
<feature type="compositionally biased region" description="Basic and acidic residues" evidence="1">
    <location>
        <begin position="30"/>
        <end position="39"/>
    </location>
</feature>
<dbReference type="RefSeq" id="WP_013541172.1">
    <property type="nucleotide sequence ID" value="NC_014931.1"/>
</dbReference>